<dbReference type="AlphaFoldDB" id="A0A9W7FHS2"/>
<evidence type="ECO:0000259" key="1">
    <source>
        <dbReference type="Pfam" id="PF01764"/>
    </source>
</evidence>
<dbReference type="PANTHER" id="PTHR45856">
    <property type="entry name" value="ALPHA/BETA-HYDROLASES SUPERFAMILY PROTEIN"/>
    <property type="match status" value="1"/>
</dbReference>
<dbReference type="Proteomes" id="UP001165122">
    <property type="component" value="Unassembled WGS sequence"/>
</dbReference>
<dbReference type="EMBL" id="BRXW01000176">
    <property type="protein sequence ID" value="GMI12402.1"/>
    <property type="molecule type" value="Genomic_DNA"/>
</dbReference>
<comment type="caution">
    <text evidence="2">The sequence shown here is derived from an EMBL/GenBank/DDBJ whole genome shotgun (WGS) entry which is preliminary data.</text>
</comment>
<feature type="domain" description="Fungal lipase-type" evidence="1">
    <location>
        <begin position="286"/>
        <end position="410"/>
    </location>
</feature>
<protein>
    <recommendedName>
        <fullName evidence="1">Fungal lipase-type domain-containing protein</fullName>
    </recommendedName>
</protein>
<dbReference type="GO" id="GO:0006629">
    <property type="term" value="P:lipid metabolic process"/>
    <property type="evidence" value="ECO:0007669"/>
    <property type="project" value="InterPro"/>
</dbReference>
<dbReference type="InterPro" id="IPR051218">
    <property type="entry name" value="Sec_MonoDiacylglyc_Lipase"/>
</dbReference>
<dbReference type="Gene3D" id="3.40.50.1820">
    <property type="entry name" value="alpha/beta hydrolase"/>
    <property type="match status" value="1"/>
</dbReference>
<evidence type="ECO:0000313" key="2">
    <source>
        <dbReference type="EMBL" id="GMI12402.1"/>
    </source>
</evidence>
<organism evidence="2 3">
    <name type="scientific">Triparma laevis f. longispina</name>
    <dbReference type="NCBI Taxonomy" id="1714387"/>
    <lineage>
        <taxon>Eukaryota</taxon>
        <taxon>Sar</taxon>
        <taxon>Stramenopiles</taxon>
        <taxon>Ochrophyta</taxon>
        <taxon>Bolidophyceae</taxon>
        <taxon>Parmales</taxon>
        <taxon>Triparmaceae</taxon>
        <taxon>Triparma</taxon>
    </lineage>
</organism>
<dbReference type="CDD" id="cd00519">
    <property type="entry name" value="Lipase_3"/>
    <property type="match status" value="1"/>
</dbReference>
<reference evidence="3" key="1">
    <citation type="journal article" date="2023" name="Commun. Biol.">
        <title>Genome analysis of Parmales, the sister group of diatoms, reveals the evolutionary specialization of diatoms from phago-mixotrophs to photoautotrophs.</title>
        <authorList>
            <person name="Ban H."/>
            <person name="Sato S."/>
            <person name="Yoshikawa S."/>
            <person name="Yamada K."/>
            <person name="Nakamura Y."/>
            <person name="Ichinomiya M."/>
            <person name="Sato N."/>
            <person name="Blanc-Mathieu R."/>
            <person name="Endo H."/>
            <person name="Kuwata A."/>
            <person name="Ogata H."/>
        </authorList>
    </citation>
    <scope>NUCLEOTIDE SEQUENCE [LARGE SCALE GENOMIC DNA]</scope>
    <source>
        <strain evidence="3">NIES 3700</strain>
    </source>
</reference>
<dbReference type="OrthoDB" id="438440at2759"/>
<proteinExistence type="predicted"/>
<dbReference type="SUPFAM" id="SSF53474">
    <property type="entry name" value="alpha/beta-Hydrolases"/>
    <property type="match status" value="1"/>
</dbReference>
<dbReference type="Pfam" id="PF01764">
    <property type="entry name" value="Lipase_3"/>
    <property type="match status" value="1"/>
</dbReference>
<keyword evidence="3" id="KW-1185">Reference proteome</keyword>
<evidence type="ECO:0000313" key="3">
    <source>
        <dbReference type="Proteomes" id="UP001165122"/>
    </source>
</evidence>
<accession>A0A9W7FHS2</accession>
<dbReference type="InterPro" id="IPR029058">
    <property type="entry name" value="AB_hydrolase_fold"/>
</dbReference>
<dbReference type="PANTHER" id="PTHR45856:SF24">
    <property type="entry name" value="FUNGAL LIPASE-LIKE DOMAIN-CONTAINING PROTEIN"/>
    <property type="match status" value="1"/>
</dbReference>
<gene>
    <name evidence="2" type="ORF">TrLO_g13363</name>
</gene>
<name>A0A9W7FHS2_9STRA</name>
<dbReference type="InterPro" id="IPR002921">
    <property type="entry name" value="Fungal_lipase-type"/>
</dbReference>
<sequence>MTVGSRASEDVSMVEEFSANGQITGSSLPDTPADLGDATFGVYFKRDKDSKAITFELTVSAKDNSNNDLLLASVKDGKFSLWTSGDVTAYTTDSGFSDLADVGSGANKLFDCDDNVINLDSWKEQYSVSRSGNVVTLNLGAGGTVYFNLNSGNIPESVVWGDVTGLISDFKQDASLLGSLGKSVPTGYHCLEEIADVAIDASGLVDVDQAAAESIAGTLSRRALLNENSDNARRLSDSLDKQLMVMSAAAYNTNDCGSSGWTPWFAIQNSNAYAQVCWKSGNTCTIAMRGSDDGSDWWSNIFGNMGTSSVGGVSVPSGFKDEYEKLKSSGTWASWEWARSSTYCSGGIYLTGHSLGAAMASMHALDKDLNNLITFASPAVGAKNSYCTSGKRYYIDTSWGSDPVPGLPPWMSHTSKGMELEGSFGWFTRNYNLRDNGCGSQGGGGVNPLMHASSQYIWYLDKLTEVRRRGLRKR</sequence>